<protein>
    <submittedName>
        <fullName evidence="2">Uncharacterized protein</fullName>
    </submittedName>
</protein>
<reference evidence="2" key="2">
    <citation type="submission" date="2021-04" db="EMBL/GenBank/DDBJ databases">
        <authorList>
            <person name="Gilroy R."/>
        </authorList>
    </citation>
    <scope>NUCLEOTIDE SEQUENCE</scope>
    <source>
        <strain evidence="2">12435</strain>
    </source>
</reference>
<feature type="transmembrane region" description="Helical" evidence="1">
    <location>
        <begin position="45"/>
        <end position="63"/>
    </location>
</feature>
<comment type="caution">
    <text evidence="2">The sequence shown here is derived from an EMBL/GenBank/DDBJ whole genome shotgun (WGS) entry which is preliminary data.</text>
</comment>
<sequence>MTVAMQIILFFALVIEGALTRLAYSGAEKLKARVPGKAFSVTADVLTALIGAGLMFLTCFLLAGTVRVFYAVFFLGGLVILHFLLPKKKPQSRE</sequence>
<keyword evidence="1" id="KW-0812">Transmembrane</keyword>
<organism evidence="2 3">
    <name type="scientific">Candidatus Protoclostridium stercorigallinarum</name>
    <dbReference type="NCBI Taxonomy" id="2838741"/>
    <lineage>
        <taxon>Bacteria</taxon>
        <taxon>Bacillati</taxon>
        <taxon>Bacillota</taxon>
        <taxon>Clostridia</taxon>
        <taxon>Candidatus Protoclostridium</taxon>
    </lineage>
</organism>
<evidence type="ECO:0000313" key="2">
    <source>
        <dbReference type="EMBL" id="HIW02489.1"/>
    </source>
</evidence>
<dbReference type="Proteomes" id="UP000823990">
    <property type="component" value="Unassembled WGS sequence"/>
</dbReference>
<evidence type="ECO:0000313" key="3">
    <source>
        <dbReference type="Proteomes" id="UP000823990"/>
    </source>
</evidence>
<proteinExistence type="predicted"/>
<name>A0A9D1Q1B4_9FIRM</name>
<evidence type="ECO:0000256" key="1">
    <source>
        <dbReference type="SAM" id="Phobius"/>
    </source>
</evidence>
<feature type="transmembrane region" description="Helical" evidence="1">
    <location>
        <begin position="6"/>
        <end position="24"/>
    </location>
</feature>
<feature type="transmembrane region" description="Helical" evidence="1">
    <location>
        <begin position="69"/>
        <end position="85"/>
    </location>
</feature>
<gene>
    <name evidence="2" type="ORF">H9892_04035</name>
</gene>
<reference evidence="2" key="1">
    <citation type="journal article" date="2021" name="PeerJ">
        <title>Extensive microbial diversity within the chicken gut microbiome revealed by metagenomics and culture.</title>
        <authorList>
            <person name="Gilroy R."/>
            <person name="Ravi A."/>
            <person name="Getino M."/>
            <person name="Pursley I."/>
            <person name="Horton D.L."/>
            <person name="Alikhan N.F."/>
            <person name="Baker D."/>
            <person name="Gharbi K."/>
            <person name="Hall N."/>
            <person name="Watson M."/>
            <person name="Adriaenssens E.M."/>
            <person name="Foster-Nyarko E."/>
            <person name="Jarju S."/>
            <person name="Secka A."/>
            <person name="Antonio M."/>
            <person name="Oren A."/>
            <person name="Chaudhuri R.R."/>
            <person name="La Ragione R."/>
            <person name="Hildebrand F."/>
            <person name="Pallen M.J."/>
        </authorList>
    </citation>
    <scope>NUCLEOTIDE SEQUENCE</scope>
    <source>
        <strain evidence="2">12435</strain>
    </source>
</reference>
<dbReference type="AlphaFoldDB" id="A0A9D1Q1B4"/>
<dbReference type="EMBL" id="DXHS01000068">
    <property type="protein sequence ID" value="HIW02489.1"/>
    <property type="molecule type" value="Genomic_DNA"/>
</dbReference>
<keyword evidence="1" id="KW-0472">Membrane</keyword>
<keyword evidence="1" id="KW-1133">Transmembrane helix</keyword>
<accession>A0A9D1Q1B4</accession>